<dbReference type="RefSeq" id="WP_011763822.1">
    <property type="nucleotide sequence ID" value="NC_008702.1"/>
</dbReference>
<evidence type="ECO:0000256" key="4">
    <source>
        <dbReference type="ARBA" id="ARBA00024346"/>
    </source>
</evidence>
<keyword evidence="2" id="KW-0808">Transferase</keyword>
<evidence type="ECO:0000256" key="1">
    <source>
        <dbReference type="ARBA" id="ARBA00022676"/>
    </source>
</evidence>
<dbReference type="GO" id="GO:0106361">
    <property type="term" value="F:protein-arginine rhamnosyltransferase activity"/>
    <property type="evidence" value="ECO:0007669"/>
    <property type="project" value="InterPro"/>
</dbReference>
<evidence type="ECO:0000313" key="9">
    <source>
        <dbReference type="Proteomes" id="UP000002588"/>
    </source>
</evidence>
<evidence type="ECO:0000256" key="3">
    <source>
        <dbReference type="ARBA" id="ARBA00024303"/>
    </source>
</evidence>
<evidence type="ECO:0000256" key="6">
    <source>
        <dbReference type="ARBA" id="ARBA00030025"/>
    </source>
</evidence>
<evidence type="ECO:0000256" key="7">
    <source>
        <dbReference type="ARBA" id="ARBA00048472"/>
    </source>
</evidence>
<proteinExistence type="inferred from homology"/>
<organism evidence="8 9">
    <name type="scientific">Azoarcus sp. (strain BH72)</name>
    <dbReference type="NCBI Taxonomy" id="418699"/>
    <lineage>
        <taxon>Bacteria</taxon>
        <taxon>Pseudomonadati</taxon>
        <taxon>Pseudomonadota</taxon>
        <taxon>Betaproteobacteria</taxon>
        <taxon>Rhodocyclales</taxon>
        <taxon>Zoogloeaceae</taxon>
        <taxon>Azoarcus</taxon>
    </lineage>
</organism>
<comment type="similarity">
    <text evidence="4">Belongs to the glycosyltransferase 104 family.</text>
</comment>
<dbReference type="KEGG" id="azo:azo0085"/>
<gene>
    <name evidence="8" type="ordered locus">azo0085</name>
</gene>
<name>A1K1J8_AZOSB</name>
<dbReference type="PIRSF" id="PIRSF015557">
    <property type="entry name" value="UCP015557"/>
    <property type="match status" value="1"/>
</dbReference>
<dbReference type="InterPro" id="IPR016633">
    <property type="entry name" value="EarP"/>
</dbReference>
<dbReference type="AlphaFoldDB" id="A1K1J8"/>
<dbReference type="STRING" id="62928.azo0085"/>
<dbReference type="NCBIfam" id="TIGR03837">
    <property type="entry name" value="efp_Arg_rhamno"/>
    <property type="match status" value="1"/>
</dbReference>
<dbReference type="Pfam" id="PF10093">
    <property type="entry name" value="EarP"/>
    <property type="match status" value="1"/>
</dbReference>
<protein>
    <recommendedName>
        <fullName evidence="5">Protein-arginine rhamnosyltransferase</fullName>
    </recommendedName>
    <alternativeName>
        <fullName evidence="6">EF-P arginine rhamnosyltransferase</fullName>
    </alternativeName>
</protein>
<dbReference type="HOGENOM" id="CLU_060250_0_0_4"/>
<comment type="catalytic activity">
    <reaction evidence="7">
        <text>dTDP-beta-L-rhamnose + L-arginyl-[protein] = N(omega)-(alpha-L-rhamnosyl)-L-arginyl-[protein] + dTDP + H(+)</text>
        <dbReference type="Rhea" id="RHEA:66692"/>
        <dbReference type="Rhea" id="RHEA-COMP:10532"/>
        <dbReference type="Rhea" id="RHEA-COMP:17096"/>
        <dbReference type="ChEBI" id="CHEBI:15378"/>
        <dbReference type="ChEBI" id="CHEBI:29965"/>
        <dbReference type="ChEBI" id="CHEBI:57510"/>
        <dbReference type="ChEBI" id="CHEBI:58369"/>
        <dbReference type="ChEBI" id="CHEBI:167445"/>
    </reaction>
    <physiologicalReaction direction="left-to-right" evidence="7">
        <dbReference type="Rhea" id="RHEA:66693"/>
    </physiologicalReaction>
</comment>
<dbReference type="eggNOG" id="COG4394">
    <property type="taxonomic scope" value="Bacteria"/>
</dbReference>
<dbReference type="Proteomes" id="UP000002588">
    <property type="component" value="Chromosome"/>
</dbReference>
<accession>A1K1J8</accession>
<keyword evidence="9" id="KW-1185">Reference proteome</keyword>
<comment type="function">
    <text evidence="3">Protein-arginine rhamnosyltransferase that catalyzes the transfer of a single rhamnose to elongation factor P (EF-P) on 'Lys-32', a modification required for EF-P-dependent rescue of polyproline stalled ribosomes.</text>
</comment>
<evidence type="ECO:0000256" key="2">
    <source>
        <dbReference type="ARBA" id="ARBA00022679"/>
    </source>
</evidence>
<reference evidence="8 9" key="1">
    <citation type="journal article" date="2006" name="Nat. Biotechnol.">
        <title>Complete genome of the mutualistic, N2-fixing grass endophyte Azoarcus sp. strain BH72.</title>
        <authorList>
            <person name="Krause A."/>
            <person name="Ramakumar A."/>
            <person name="Bartels D."/>
            <person name="Battistoni F."/>
            <person name="Bekel T."/>
            <person name="Boch J."/>
            <person name="Boehm M."/>
            <person name="Friedrich F."/>
            <person name="Hurek T."/>
            <person name="Krause L."/>
            <person name="Linke B."/>
            <person name="McHardy A.C."/>
            <person name="Sarkar A."/>
            <person name="Schneiker S."/>
            <person name="Syed A.A."/>
            <person name="Thauer R."/>
            <person name="Vorhoelter F.-J."/>
            <person name="Weidner S."/>
            <person name="Puehler A."/>
            <person name="Reinhold-Hurek B."/>
            <person name="Kaiser O."/>
            <person name="Goesmann A."/>
        </authorList>
    </citation>
    <scope>NUCLEOTIDE SEQUENCE [LARGE SCALE GENOMIC DNA]</scope>
    <source>
        <strain evidence="8 9">BH72</strain>
    </source>
</reference>
<sequence>MNPIAPQTPPEWEIFCRVVDNYGDIGVCWRLARMLAATGATVRLWVDDWSALGRLCPAVADATGAALLAGVELRQWSSPFPAPAPGANVIEAFACELPSSQVHAMARCSPPPAWINLEYLSAEDWVAGCHRLASPHPALGLVKHFFFPGFDAGSGGLLREPGLLAARDRYRAGGGRAALLQGLGLGADTADALVVSLFAYEQPALAELVGAWRHSPQPLVLLVPEGRVLADLAGALGGDPLAVGERRRLDALQVAVLPFSDQDGYDRLLWSCDLNFVRGEDSFVRAQWAAAPFVWQIYRQPDDAHADKLDAFLARYAAGLDDAPRTALGRFWKAWNGEGSAAAAWPDFAAALPLLADHTARWSAALAAQDDLATQLKRFCNHIRQPAG</sequence>
<evidence type="ECO:0000313" key="8">
    <source>
        <dbReference type="EMBL" id="CAL92703.1"/>
    </source>
</evidence>
<evidence type="ECO:0000256" key="5">
    <source>
        <dbReference type="ARBA" id="ARBA00024416"/>
    </source>
</evidence>
<keyword evidence="1" id="KW-0328">Glycosyltransferase</keyword>
<dbReference type="EMBL" id="AM406670">
    <property type="protein sequence ID" value="CAL92703.1"/>
    <property type="molecule type" value="Genomic_DNA"/>
</dbReference>